<keyword evidence="2" id="KW-1185">Reference proteome</keyword>
<dbReference type="AlphaFoldDB" id="A0AAV7RNT3"/>
<dbReference type="Proteomes" id="UP001066276">
    <property type="component" value="Chromosome 5"/>
</dbReference>
<proteinExistence type="predicted"/>
<sequence length="79" mass="8364">MHDPQAAAIFRGGRGAAQCWVRRRSSTAIQGGDRKQALTNSVGSGLRAPLRLVQSISLRHLQPALSRSGSETEPARGTG</sequence>
<dbReference type="EMBL" id="JANPWB010000009">
    <property type="protein sequence ID" value="KAJ1153212.1"/>
    <property type="molecule type" value="Genomic_DNA"/>
</dbReference>
<evidence type="ECO:0000313" key="1">
    <source>
        <dbReference type="EMBL" id="KAJ1153212.1"/>
    </source>
</evidence>
<evidence type="ECO:0000313" key="2">
    <source>
        <dbReference type="Proteomes" id="UP001066276"/>
    </source>
</evidence>
<gene>
    <name evidence="1" type="ORF">NDU88_005973</name>
</gene>
<organism evidence="1 2">
    <name type="scientific">Pleurodeles waltl</name>
    <name type="common">Iberian ribbed newt</name>
    <dbReference type="NCBI Taxonomy" id="8319"/>
    <lineage>
        <taxon>Eukaryota</taxon>
        <taxon>Metazoa</taxon>
        <taxon>Chordata</taxon>
        <taxon>Craniata</taxon>
        <taxon>Vertebrata</taxon>
        <taxon>Euteleostomi</taxon>
        <taxon>Amphibia</taxon>
        <taxon>Batrachia</taxon>
        <taxon>Caudata</taxon>
        <taxon>Salamandroidea</taxon>
        <taxon>Salamandridae</taxon>
        <taxon>Pleurodelinae</taxon>
        <taxon>Pleurodeles</taxon>
    </lineage>
</organism>
<accession>A0AAV7RNT3</accession>
<protein>
    <submittedName>
        <fullName evidence="1">Uncharacterized protein</fullName>
    </submittedName>
</protein>
<comment type="caution">
    <text evidence="1">The sequence shown here is derived from an EMBL/GenBank/DDBJ whole genome shotgun (WGS) entry which is preliminary data.</text>
</comment>
<name>A0AAV7RNT3_PLEWA</name>
<reference evidence="1" key="1">
    <citation type="journal article" date="2022" name="bioRxiv">
        <title>Sequencing and chromosome-scale assembly of the giantPleurodeles waltlgenome.</title>
        <authorList>
            <person name="Brown T."/>
            <person name="Elewa A."/>
            <person name="Iarovenko S."/>
            <person name="Subramanian E."/>
            <person name="Araus A.J."/>
            <person name="Petzold A."/>
            <person name="Susuki M."/>
            <person name="Suzuki K.-i.T."/>
            <person name="Hayashi T."/>
            <person name="Toyoda A."/>
            <person name="Oliveira C."/>
            <person name="Osipova E."/>
            <person name="Leigh N.D."/>
            <person name="Simon A."/>
            <person name="Yun M.H."/>
        </authorList>
    </citation>
    <scope>NUCLEOTIDE SEQUENCE</scope>
    <source>
        <strain evidence="1">20211129_DDA</strain>
        <tissue evidence="1">Liver</tissue>
    </source>
</reference>